<keyword evidence="5" id="KW-0049">Antioxidant</keyword>
<feature type="region of interest" description="Disordered" evidence="14">
    <location>
        <begin position="464"/>
        <end position="495"/>
    </location>
</feature>
<dbReference type="SUPFAM" id="SSF52833">
    <property type="entry name" value="Thioredoxin-like"/>
    <property type="match status" value="1"/>
</dbReference>
<name>A0A8H7UA02_MORIS</name>
<keyword evidence="6" id="KW-0560">Oxidoreductase</keyword>
<evidence type="ECO:0000259" key="15">
    <source>
        <dbReference type="PROSITE" id="PS51352"/>
    </source>
</evidence>
<evidence type="ECO:0000313" key="16">
    <source>
        <dbReference type="EMBL" id="KAG2171969.1"/>
    </source>
</evidence>
<dbReference type="GO" id="GO:0005634">
    <property type="term" value="C:nucleus"/>
    <property type="evidence" value="ECO:0007669"/>
    <property type="project" value="UniProtKB-SubCell"/>
</dbReference>
<dbReference type="InterPro" id="IPR036249">
    <property type="entry name" value="Thioredoxin-like_sf"/>
</dbReference>
<dbReference type="FunFam" id="3.40.30.10:FF:000157">
    <property type="entry name" value="DOT5p Nuclear thiol peroxidase"/>
    <property type="match status" value="1"/>
</dbReference>
<dbReference type="Proteomes" id="UP000654370">
    <property type="component" value="Unassembled WGS sequence"/>
</dbReference>
<dbReference type="OrthoDB" id="338622at2759"/>
<feature type="compositionally biased region" description="Polar residues" evidence="14">
    <location>
        <begin position="393"/>
        <end position="406"/>
    </location>
</feature>
<dbReference type="PANTHER" id="PTHR42801:SF23">
    <property type="entry name" value="PEROXIREDOXIN DOT5"/>
    <property type="match status" value="1"/>
</dbReference>
<evidence type="ECO:0000256" key="8">
    <source>
        <dbReference type="ARBA" id="ARBA00023242"/>
    </source>
</evidence>
<keyword evidence="8" id="KW-0539">Nucleus</keyword>
<reference evidence="16" key="1">
    <citation type="submission" date="2020-12" db="EMBL/GenBank/DDBJ databases">
        <title>Metabolic potential, ecology and presence of endohyphal bacteria is reflected in genomic diversity of Mucoromycotina.</title>
        <authorList>
            <person name="Muszewska A."/>
            <person name="Okrasinska A."/>
            <person name="Steczkiewicz K."/>
            <person name="Drgas O."/>
            <person name="Orlowska M."/>
            <person name="Perlinska-Lenart U."/>
            <person name="Aleksandrzak-Piekarczyk T."/>
            <person name="Szatraj K."/>
            <person name="Zielenkiewicz U."/>
            <person name="Pilsyk S."/>
            <person name="Malc E."/>
            <person name="Mieczkowski P."/>
            <person name="Kruszewska J.S."/>
            <person name="Biernat P."/>
            <person name="Pawlowska J."/>
        </authorList>
    </citation>
    <scope>NUCLEOTIDE SEQUENCE</scope>
    <source>
        <strain evidence="16">WA0000067209</strain>
    </source>
</reference>
<feature type="domain" description="Thioredoxin" evidence="15">
    <location>
        <begin position="46"/>
        <end position="196"/>
    </location>
</feature>
<dbReference type="GO" id="GO:0045454">
    <property type="term" value="P:cell redox homeostasis"/>
    <property type="evidence" value="ECO:0007669"/>
    <property type="project" value="TreeGrafter"/>
</dbReference>
<comment type="caution">
    <text evidence="16">The sequence shown here is derived from an EMBL/GenBank/DDBJ whole genome shotgun (WGS) entry which is preliminary data.</text>
</comment>
<protein>
    <recommendedName>
        <fullName evidence="3">thioredoxin-dependent peroxiredoxin</fullName>
        <ecNumber evidence="3">1.11.1.24</ecNumber>
    </recommendedName>
    <alternativeName>
        <fullName evidence="13">Nuclear thiol peroxidase</fullName>
    </alternativeName>
    <alternativeName>
        <fullName evidence="10">Thioredoxin peroxidase</fullName>
    </alternativeName>
</protein>
<accession>A0A8H7UA02</accession>
<evidence type="ECO:0000256" key="2">
    <source>
        <dbReference type="ARBA" id="ARBA00011245"/>
    </source>
</evidence>
<dbReference type="InterPro" id="IPR000866">
    <property type="entry name" value="AhpC/TSA"/>
</dbReference>
<comment type="catalytic activity">
    <reaction evidence="12">
        <text>a hydroperoxide + [thioredoxin]-dithiol = an alcohol + [thioredoxin]-disulfide + H2O</text>
        <dbReference type="Rhea" id="RHEA:62620"/>
        <dbReference type="Rhea" id="RHEA-COMP:10698"/>
        <dbReference type="Rhea" id="RHEA-COMP:10700"/>
        <dbReference type="ChEBI" id="CHEBI:15377"/>
        <dbReference type="ChEBI" id="CHEBI:29950"/>
        <dbReference type="ChEBI" id="CHEBI:30879"/>
        <dbReference type="ChEBI" id="CHEBI:35924"/>
        <dbReference type="ChEBI" id="CHEBI:50058"/>
        <dbReference type="EC" id="1.11.1.24"/>
    </reaction>
</comment>
<evidence type="ECO:0000256" key="11">
    <source>
        <dbReference type="ARBA" id="ARBA00038489"/>
    </source>
</evidence>
<evidence type="ECO:0000256" key="10">
    <source>
        <dbReference type="ARBA" id="ARBA00032824"/>
    </source>
</evidence>
<comment type="subunit">
    <text evidence="2">Monomer.</text>
</comment>
<keyword evidence="17" id="KW-1185">Reference proteome</keyword>
<gene>
    <name evidence="16" type="ORF">INT43_001445</name>
</gene>
<feature type="compositionally biased region" description="Polar residues" evidence="14">
    <location>
        <begin position="464"/>
        <end position="481"/>
    </location>
</feature>
<sequence>MPPKRKAAFAASEAITNIQAPTTRLTRSRSDASVKKAKVEPTVTLLQEGDQLPDDLSPVTTDAGEQVRIQDLAKESGLLIFFYPRANTPGCTTQACGFRDKHADVTAEGWKIYGMSLDSPKAQATWKQKYSLGYDLLCDPTGDVLKRLGVTKTQTGNGGGVKRSHVVIEKGGRIKSLKISVSPAQSIAQGIEAVTGKSIQNEPAVQNGSGAYQVSEPSNTEPVHDTVPAVVATATEIKSQSEVTDTPVVGNDLLTTTTMPSNTPAAAAAVAAETGATIATSEPTISTAPVAASSGDTAMTQAPLAGSTITETSSTINAAVTPEVDPTVSAQAATSGEDTAMSQAPLLGATSVDTSASTEGNPAISAESGIDQILSSATASAPIPAFDETAIPSTVESSTEAPTTNFTEAAPPPAPIEPTIPEDLQAQITQLPTAGMGSMDPVVPGLAPVIADFPPSSTLSNDLGASNGSVANDAPASNNYPTTDTTATFTKPSIN</sequence>
<dbReference type="GO" id="GO:0008379">
    <property type="term" value="F:thioredoxin peroxidase activity"/>
    <property type="evidence" value="ECO:0007669"/>
    <property type="project" value="TreeGrafter"/>
</dbReference>
<dbReference type="Pfam" id="PF00578">
    <property type="entry name" value="AhpC-TSA"/>
    <property type="match status" value="1"/>
</dbReference>
<comment type="subcellular location">
    <subcellularLocation>
        <location evidence="1">Nucleus</location>
    </subcellularLocation>
</comment>
<evidence type="ECO:0000256" key="14">
    <source>
        <dbReference type="SAM" id="MobiDB-lite"/>
    </source>
</evidence>
<keyword evidence="4" id="KW-0575">Peroxidase</keyword>
<dbReference type="CDD" id="cd03017">
    <property type="entry name" value="PRX_BCP"/>
    <property type="match status" value="1"/>
</dbReference>
<proteinExistence type="inferred from homology"/>
<dbReference type="GO" id="GO:0005737">
    <property type="term" value="C:cytoplasm"/>
    <property type="evidence" value="ECO:0007669"/>
    <property type="project" value="TreeGrafter"/>
</dbReference>
<feature type="region of interest" description="Disordered" evidence="14">
    <location>
        <begin position="321"/>
        <end position="341"/>
    </location>
</feature>
<evidence type="ECO:0000256" key="1">
    <source>
        <dbReference type="ARBA" id="ARBA00004123"/>
    </source>
</evidence>
<keyword evidence="7" id="KW-1015">Disulfide bond</keyword>
<dbReference type="EC" id="1.11.1.24" evidence="3"/>
<comment type="similarity">
    <text evidence="11">Belongs to the peroxiredoxin family. BCP/PrxQ subfamily.</text>
</comment>
<evidence type="ECO:0000313" key="17">
    <source>
        <dbReference type="Proteomes" id="UP000654370"/>
    </source>
</evidence>
<dbReference type="GO" id="GO:0034599">
    <property type="term" value="P:cellular response to oxidative stress"/>
    <property type="evidence" value="ECO:0007669"/>
    <property type="project" value="UniProtKB-ARBA"/>
</dbReference>
<keyword evidence="9" id="KW-0676">Redox-active center</keyword>
<evidence type="ECO:0000256" key="5">
    <source>
        <dbReference type="ARBA" id="ARBA00022862"/>
    </source>
</evidence>
<dbReference type="InterPro" id="IPR050924">
    <property type="entry name" value="Peroxiredoxin_BCP/PrxQ"/>
</dbReference>
<dbReference type="Gene3D" id="3.40.30.10">
    <property type="entry name" value="Glutaredoxin"/>
    <property type="match status" value="1"/>
</dbReference>
<dbReference type="AlphaFoldDB" id="A0A8H7UA02"/>
<dbReference type="PROSITE" id="PS51352">
    <property type="entry name" value="THIOREDOXIN_2"/>
    <property type="match status" value="1"/>
</dbReference>
<organism evidence="16 17">
    <name type="scientific">Mortierella isabellina</name>
    <name type="common">Filamentous fungus</name>
    <name type="synonym">Umbelopsis isabellina</name>
    <dbReference type="NCBI Taxonomy" id="91625"/>
    <lineage>
        <taxon>Eukaryota</taxon>
        <taxon>Fungi</taxon>
        <taxon>Fungi incertae sedis</taxon>
        <taxon>Mucoromycota</taxon>
        <taxon>Mucoromycotina</taxon>
        <taxon>Umbelopsidomycetes</taxon>
        <taxon>Umbelopsidales</taxon>
        <taxon>Umbelopsidaceae</taxon>
        <taxon>Umbelopsis</taxon>
    </lineage>
</organism>
<evidence type="ECO:0000256" key="4">
    <source>
        <dbReference type="ARBA" id="ARBA00022559"/>
    </source>
</evidence>
<evidence type="ECO:0000256" key="13">
    <source>
        <dbReference type="ARBA" id="ARBA00077538"/>
    </source>
</evidence>
<evidence type="ECO:0000256" key="6">
    <source>
        <dbReference type="ARBA" id="ARBA00023002"/>
    </source>
</evidence>
<feature type="compositionally biased region" description="Low complexity" evidence="14">
    <location>
        <begin position="482"/>
        <end position="495"/>
    </location>
</feature>
<dbReference type="EMBL" id="JAEPQZ010000018">
    <property type="protein sequence ID" value="KAG2171969.1"/>
    <property type="molecule type" value="Genomic_DNA"/>
</dbReference>
<evidence type="ECO:0000256" key="3">
    <source>
        <dbReference type="ARBA" id="ARBA00013017"/>
    </source>
</evidence>
<evidence type="ECO:0000256" key="9">
    <source>
        <dbReference type="ARBA" id="ARBA00023284"/>
    </source>
</evidence>
<evidence type="ECO:0000256" key="7">
    <source>
        <dbReference type="ARBA" id="ARBA00023157"/>
    </source>
</evidence>
<feature type="compositionally biased region" description="Polar residues" evidence="14">
    <location>
        <begin position="328"/>
        <end position="341"/>
    </location>
</feature>
<dbReference type="PANTHER" id="PTHR42801">
    <property type="entry name" value="THIOREDOXIN-DEPENDENT PEROXIDE REDUCTASE"/>
    <property type="match status" value="1"/>
</dbReference>
<feature type="region of interest" description="Disordered" evidence="14">
    <location>
        <begin position="393"/>
        <end position="419"/>
    </location>
</feature>
<evidence type="ECO:0000256" key="12">
    <source>
        <dbReference type="ARBA" id="ARBA00049091"/>
    </source>
</evidence>
<dbReference type="InterPro" id="IPR013766">
    <property type="entry name" value="Thioredoxin_domain"/>
</dbReference>